<dbReference type="Proteomes" id="UP001176468">
    <property type="component" value="Unassembled WGS sequence"/>
</dbReference>
<evidence type="ECO:0000256" key="2">
    <source>
        <dbReference type="ARBA" id="ARBA00022676"/>
    </source>
</evidence>
<evidence type="ECO:0000313" key="10">
    <source>
        <dbReference type="Proteomes" id="UP001176468"/>
    </source>
</evidence>
<reference evidence="9" key="1">
    <citation type="submission" date="2023-07" db="EMBL/GenBank/DDBJ databases">
        <authorList>
            <person name="Kim M.K."/>
        </authorList>
    </citation>
    <scope>NUCLEOTIDE SEQUENCE</scope>
    <source>
        <strain evidence="9">CA1-15</strain>
    </source>
</reference>
<dbReference type="Pfam" id="PF00535">
    <property type="entry name" value="Glycos_transf_2"/>
    <property type="match status" value="1"/>
</dbReference>
<evidence type="ECO:0000259" key="8">
    <source>
        <dbReference type="Pfam" id="PF00535"/>
    </source>
</evidence>
<keyword evidence="5 7" id="KW-1133">Transmembrane helix</keyword>
<evidence type="ECO:0000256" key="6">
    <source>
        <dbReference type="ARBA" id="ARBA00023136"/>
    </source>
</evidence>
<name>A0ABT9A4V0_9SPHN</name>
<keyword evidence="6 7" id="KW-0472">Membrane</keyword>
<protein>
    <submittedName>
        <fullName evidence="9">Glycosyltransferase family 2 protein</fullName>
        <ecNumber evidence="9">2.4.-.-</ecNumber>
    </submittedName>
</protein>
<feature type="transmembrane region" description="Helical" evidence="7">
    <location>
        <begin position="261"/>
        <end position="284"/>
    </location>
</feature>
<organism evidence="9 10">
    <name type="scientific">Sphingomonas immobilis</name>
    <dbReference type="NCBI Taxonomy" id="3063997"/>
    <lineage>
        <taxon>Bacteria</taxon>
        <taxon>Pseudomonadati</taxon>
        <taxon>Pseudomonadota</taxon>
        <taxon>Alphaproteobacteria</taxon>
        <taxon>Sphingomonadales</taxon>
        <taxon>Sphingomonadaceae</taxon>
        <taxon>Sphingomonas</taxon>
    </lineage>
</organism>
<feature type="domain" description="Glycosyltransferase 2-like" evidence="8">
    <location>
        <begin position="8"/>
        <end position="169"/>
    </location>
</feature>
<evidence type="ECO:0000256" key="5">
    <source>
        <dbReference type="ARBA" id="ARBA00022989"/>
    </source>
</evidence>
<sequence>MRDDIEISVVIPTRNEESNVAAIAAAVIAQLDAAGATYELIFIDNVSSDATVPLVKAMCAANPRIKLIVNTRNFGQMRSPTHGIFQAQGRGVINMCADFQDDPALIGQFIARWRGGAPIVLGVRESEEGGSLPLRVARNAAYGIGSRLGDYKLIPNATGFGIYDRRVVDTIKALNEPEPFFRGLLVETGYPIATIGFPRKPRAGGRSNNNFWALLDFTISGLASWSKKLLRAPMFLAVFVGVGALLALLAAPVAALAGWPAWPWLVAALAEAQVAALLFFLGLVGDQLRHVSERTRGFPLVVEGERVNFDA</sequence>
<evidence type="ECO:0000256" key="1">
    <source>
        <dbReference type="ARBA" id="ARBA00004141"/>
    </source>
</evidence>
<dbReference type="PANTHER" id="PTHR48090">
    <property type="entry name" value="UNDECAPRENYL-PHOSPHATE 4-DEOXY-4-FORMAMIDO-L-ARABINOSE TRANSFERASE-RELATED"/>
    <property type="match status" value="1"/>
</dbReference>
<keyword evidence="4 7" id="KW-0812">Transmembrane</keyword>
<keyword evidence="2 9" id="KW-0328">Glycosyltransferase</keyword>
<evidence type="ECO:0000256" key="7">
    <source>
        <dbReference type="SAM" id="Phobius"/>
    </source>
</evidence>
<dbReference type="CDD" id="cd04187">
    <property type="entry name" value="DPM1_like_bac"/>
    <property type="match status" value="1"/>
</dbReference>
<dbReference type="InterPro" id="IPR001173">
    <property type="entry name" value="Glyco_trans_2-like"/>
</dbReference>
<dbReference type="EMBL" id="JAUQSZ010000012">
    <property type="protein sequence ID" value="MDO7843996.1"/>
    <property type="molecule type" value="Genomic_DNA"/>
</dbReference>
<gene>
    <name evidence="9" type="ORF">Q5H94_16835</name>
</gene>
<dbReference type="PANTHER" id="PTHR48090:SF1">
    <property type="entry name" value="PROPHAGE BACTOPRENOL GLUCOSYL TRANSFERASE HOMOLOG"/>
    <property type="match status" value="1"/>
</dbReference>
<evidence type="ECO:0000256" key="4">
    <source>
        <dbReference type="ARBA" id="ARBA00022692"/>
    </source>
</evidence>
<comment type="subcellular location">
    <subcellularLocation>
        <location evidence="1">Membrane</location>
        <topology evidence="1">Multi-pass membrane protein</topology>
    </subcellularLocation>
</comment>
<dbReference type="EC" id="2.4.-.-" evidence="9"/>
<dbReference type="Gene3D" id="3.90.550.10">
    <property type="entry name" value="Spore Coat Polysaccharide Biosynthesis Protein SpsA, Chain A"/>
    <property type="match status" value="1"/>
</dbReference>
<feature type="transmembrane region" description="Helical" evidence="7">
    <location>
        <begin position="234"/>
        <end position="255"/>
    </location>
</feature>
<keyword evidence="3 9" id="KW-0808">Transferase</keyword>
<proteinExistence type="predicted"/>
<dbReference type="InterPro" id="IPR050256">
    <property type="entry name" value="Glycosyltransferase_2"/>
</dbReference>
<dbReference type="GO" id="GO:0016757">
    <property type="term" value="F:glycosyltransferase activity"/>
    <property type="evidence" value="ECO:0007669"/>
    <property type="project" value="UniProtKB-KW"/>
</dbReference>
<dbReference type="SUPFAM" id="SSF53448">
    <property type="entry name" value="Nucleotide-diphospho-sugar transferases"/>
    <property type="match status" value="1"/>
</dbReference>
<dbReference type="InterPro" id="IPR029044">
    <property type="entry name" value="Nucleotide-diphossugar_trans"/>
</dbReference>
<accession>A0ABT9A4V0</accession>
<dbReference type="RefSeq" id="WP_304562444.1">
    <property type="nucleotide sequence ID" value="NZ_JAUQSZ010000012.1"/>
</dbReference>
<evidence type="ECO:0000313" key="9">
    <source>
        <dbReference type="EMBL" id="MDO7843996.1"/>
    </source>
</evidence>
<comment type="caution">
    <text evidence="9">The sequence shown here is derived from an EMBL/GenBank/DDBJ whole genome shotgun (WGS) entry which is preliminary data.</text>
</comment>
<keyword evidence="10" id="KW-1185">Reference proteome</keyword>
<evidence type="ECO:0000256" key="3">
    <source>
        <dbReference type="ARBA" id="ARBA00022679"/>
    </source>
</evidence>